<reference evidence="3 4" key="1">
    <citation type="journal article" date="2019" name="Nat. Microbiol.">
        <title>Mediterranean grassland soil C-N compound turnover is dependent on rainfall and depth, and is mediated by genomically divergent microorganisms.</title>
        <authorList>
            <person name="Diamond S."/>
            <person name="Andeer P.F."/>
            <person name="Li Z."/>
            <person name="Crits-Christoph A."/>
            <person name="Burstein D."/>
            <person name="Anantharaman K."/>
            <person name="Lane K.R."/>
            <person name="Thomas B.C."/>
            <person name="Pan C."/>
            <person name="Northen T.R."/>
            <person name="Banfield J.F."/>
        </authorList>
    </citation>
    <scope>NUCLEOTIDE SEQUENCE [LARGE SCALE GENOMIC DNA]</scope>
    <source>
        <strain evidence="3">WS_4</strain>
    </source>
</reference>
<evidence type="ECO:0000256" key="1">
    <source>
        <dbReference type="SAM" id="MobiDB-lite"/>
    </source>
</evidence>
<dbReference type="Gene3D" id="3.90.550.10">
    <property type="entry name" value="Spore Coat Polysaccharide Biosynthesis Protein SpsA, Chain A"/>
    <property type="match status" value="1"/>
</dbReference>
<protein>
    <submittedName>
        <fullName evidence="3">Glycosyltransferase family 2 protein</fullName>
    </submittedName>
</protein>
<proteinExistence type="predicted"/>
<dbReference type="GO" id="GO:0016758">
    <property type="term" value="F:hexosyltransferase activity"/>
    <property type="evidence" value="ECO:0007669"/>
    <property type="project" value="UniProtKB-ARBA"/>
</dbReference>
<feature type="region of interest" description="Disordered" evidence="1">
    <location>
        <begin position="1"/>
        <end position="54"/>
    </location>
</feature>
<comment type="caution">
    <text evidence="3">The sequence shown here is derived from an EMBL/GenBank/DDBJ whole genome shotgun (WGS) entry which is preliminary data.</text>
</comment>
<keyword evidence="3" id="KW-0808">Transferase</keyword>
<dbReference type="PANTHER" id="PTHR22916">
    <property type="entry name" value="GLYCOSYLTRANSFERASE"/>
    <property type="match status" value="1"/>
</dbReference>
<accession>A0A538SXW1</accession>
<dbReference type="Pfam" id="PF00535">
    <property type="entry name" value="Glycos_transf_2"/>
    <property type="match status" value="1"/>
</dbReference>
<dbReference type="EMBL" id="VBOU01000003">
    <property type="protein sequence ID" value="TMQ56229.1"/>
    <property type="molecule type" value="Genomic_DNA"/>
</dbReference>
<evidence type="ECO:0000313" key="4">
    <source>
        <dbReference type="Proteomes" id="UP000319829"/>
    </source>
</evidence>
<dbReference type="AlphaFoldDB" id="A0A538SXW1"/>
<dbReference type="InterPro" id="IPR029044">
    <property type="entry name" value="Nucleotide-diphossugar_trans"/>
</dbReference>
<sequence length="299" mass="33745">MDSLGGGVYHTTPGVLRPLPGVEAHPSLEDVTPESTRRPAAPPPSDATHAPPTVSVITPAHDAARFLDETIRSVKAQTFTDWEMIIVDDDSRDETREIAGRWASSDPRIRLVRQSPKQGPGPARNRGLAEARGRYVAFLDSDDLWRSEKLEVQVAFMRETGAVFSFAGYSIIDERGKPSGRPVRAPDRVDYLFLLHNTIIGCLTVMLDRTRLDPLSMPPLRQHEDLSLWYDLLRRGVVAQGIPRDLALYRVVRGSASRNRIRSALHMWKIYRVREQLSLPSALWCYAHYAWNACWKSRV</sequence>
<dbReference type="Proteomes" id="UP000319829">
    <property type="component" value="Unassembled WGS sequence"/>
</dbReference>
<evidence type="ECO:0000313" key="3">
    <source>
        <dbReference type="EMBL" id="TMQ56229.1"/>
    </source>
</evidence>
<feature type="domain" description="Glycosyltransferase 2-like" evidence="2">
    <location>
        <begin position="55"/>
        <end position="176"/>
    </location>
</feature>
<dbReference type="InterPro" id="IPR001173">
    <property type="entry name" value="Glyco_trans_2-like"/>
</dbReference>
<dbReference type="PANTHER" id="PTHR22916:SF3">
    <property type="entry name" value="UDP-GLCNAC:BETAGAL BETA-1,3-N-ACETYLGLUCOSAMINYLTRANSFERASE-LIKE PROTEIN 1"/>
    <property type="match status" value="1"/>
</dbReference>
<gene>
    <name evidence="3" type="ORF">E6K74_00705</name>
</gene>
<dbReference type="SUPFAM" id="SSF53448">
    <property type="entry name" value="Nucleotide-diphospho-sugar transferases"/>
    <property type="match status" value="1"/>
</dbReference>
<name>A0A538SXW1_UNCEI</name>
<evidence type="ECO:0000259" key="2">
    <source>
        <dbReference type="Pfam" id="PF00535"/>
    </source>
</evidence>
<organism evidence="3 4">
    <name type="scientific">Eiseniibacteriota bacterium</name>
    <dbReference type="NCBI Taxonomy" id="2212470"/>
    <lineage>
        <taxon>Bacteria</taxon>
        <taxon>Candidatus Eiseniibacteriota</taxon>
    </lineage>
</organism>
<dbReference type="CDD" id="cd00761">
    <property type="entry name" value="Glyco_tranf_GTA_type"/>
    <property type="match status" value="1"/>
</dbReference>